<evidence type="ECO:0000313" key="1">
    <source>
        <dbReference type="EMBL" id="MBY0756526.1"/>
    </source>
</evidence>
<proteinExistence type="predicted"/>
<reference evidence="1 2" key="1">
    <citation type="journal article" date="2021" name="Cell Host Microbe">
        <title>in vivo commensal control of Clostridioides difficile virulence.</title>
        <authorList>
            <person name="Girinathan B.P."/>
            <person name="Dibenedetto N."/>
            <person name="Worley J.N."/>
            <person name="Peltier J."/>
            <person name="Arrieta-Ortiz M.L."/>
            <person name="Rupa Christinal Immanuel S."/>
            <person name="Lavin R."/>
            <person name="Delaney M.L."/>
            <person name="Cummins C."/>
            <person name="Hoffmann M."/>
            <person name="Luo Y."/>
            <person name="Gonzalez-Escalona N."/>
            <person name="Allard M."/>
            <person name="Onderdonk A.B."/>
            <person name="Gerber G.K."/>
            <person name="Sonenshein A.L."/>
            <person name="Baliga N."/>
            <person name="Dupuy B."/>
            <person name="Bry L."/>
        </authorList>
    </citation>
    <scope>NUCLEOTIDE SEQUENCE [LARGE SCALE GENOMIC DNA]</scope>
    <source>
        <strain evidence="1 2">DSM 599</strain>
    </source>
</reference>
<sequence>MRESMEVKSNPIQRNKRDVATELTKLYVATSNRSDFEIEEIQQAYIRFYATVSSVENVEGGYGVKSKFASLIPEIL</sequence>
<dbReference type="Proteomes" id="UP001299068">
    <property type="component" value="Unassembled WGS sequence"/>
</dbReference>
<dbReference type="RefSeq" id="WP_221861768.1">
    <property type="nucleotide sequence ID" value="NZ_JAIKTU010000011.1"/>
</dbReference>
<dbReference type="EMBL" id="JAIKTU010000011">
    <property type="protein sequence ID" value="MBY0756526.1"/>
    <property type="molecule type" value="Genomic_DNA"/>
</dbReference>
<evidence type="ECO:0000313" key="2">
    <source>
        <dbReference type="Proteomes" id="UP001299068"/>
    </source>
</evidence>
<protein>
    <submittedName>
        <fullName evidence="1">Uncharacterized protein</fullName>
    </submittedName>
</protein>
<name>A0ABS7L0E0_CLOSR</name>
<keyword evidence="2" id="KW-1185">Reference proteome</keyword>
<organism evidence="1 2">
    <name type="scientific">Clostridium sardiniense</name>
    <name type="common">Clostridium absonum</name>
    <dbReference type="NCBI Taxonomy" id="29369"/>
    <lineage>
        <taxon>Bacteria</taxon>
        <taxon>Bacillati</taxon>
        <taxon>Bacillota</taxon>
        <taxon>Clostridia</taxon>
        <taxon>Eubacteriales</taxon>
        <taxon>Clostridiaceae</taxon>
        <taxon>Clostridium</taxon>
    </lineage>
</organism>
<gene>
    <name evidence="1" type="ORF">K5V21_13840</name>
</gene>
<accession>A0ABS7L0E0</accession>
<comment type="caution">
    <text evidence="1">The sequence shown here is derived from an EMBL/GenBank/DDBJ whole genome shotgun (WGS) entry which is preliminary data.</text>
</comment>